<evidence type="ECO:0000313" key="1">
    <source>
        <dbReference type="EMBL" id="TWT78648.1"/>
    </source>
</evidence>
<evidence type="ECO:0008006" key="3">
    <source>
        <dbReference type="Google" id="ProtNLM"/>
    </source>
</evidence>
<protein>
    <recommendedName>
        <fullName evidence="3">Tetratricopeptide repeat protein</fullName>
    </recommendedName>
</protein>
<dbReference type="Proteomes" id="UP000315010">
    <property type="component" value="Unassembled WGS sequence"/>
</dbReference>
<keyword evidence="2" id="KW-1185">Reference proteome</keyword>
<sequence>MRDFESWEDICDFHDRRDYAGLVAYCEQEVGNSSSDLYAAERLLEAYVLNSDYGEAINYGVKLNRKYPSMSMFSNHILDALFALGKTEDDFDWAMPPTVLRLDKNVVDDCYEFLRPKRKSRSISDFHIELWSEVYVAFTDDDLLEYLRNDARFVVNGTCSTTAELRVARKRKSRTTR</sequence>
<dbReference type="AlphaFoldDB" id="A0A5C5YUI0"/>
<reference evidence="1 2" key="1">
    <citation type="submission" date="2019-02" db="EMBL/GenBank/DDBJ databases">
        <title>Deep-cultivation of Planctomycetes and their phenomic and genomic characterization uncovers novel biology.</title>
        <authorList>
            <person name="Wiegand S."/>
            <person name="Jogler M."/>
            <person name="Boedeker C."/>
            <person name="Pinto D."/>
            <person name="Vollmers J."/>
            <person name="Rivas-Marin E."/>
            <person name="Kohn T."/>
            <person name="Peeters S.H."/>
            <person name="Heuer A."/>
            <person name="Rast P."/>
            <person name="Oberbeckmann S."/>
            <person name="Bunk B."/>
            <person name="Jeske O."/>
            <person name="Meyerdierks A."/>
            <person name="Storesund J.E."/>
            <person name="Kallscheuer N."/>
            <person name="Luecker S."/>
            <person name="Lage O.M."/>
            <person name="Pohl T."/>
            <person name="Merkel B.J."/>
            <person name="Hornburger P."/>
            <person name="Mueller R.-W."/>
            <person name="Bruemmer F."/>
            <person name="Labrenz M."/>
            <person name="Spormann A.M."/>
            <person name="Op Den Camp H."/>
            <person name="Overmann J."/>
            <person name="Amann R."/>
            <person name="Jetten M.S.M."/>
            <person name="Mascher T."/>
            <person name="Medema M.H."/>
            <person name="Devos D.P."/>
            <person name="Kaster A.-K."/>
            <person name="Ovreas L."/>
            <person name="Rohde M."/>
            <person name="Galperin M.Y."/>
            <person name="Jogler C."/>
        </authorList>
    </citation>
    <scope>NUCLEOTIDE SEQUENCE [LARGE SCALE GENOMIC DNA]</scope>
    <source>
        <strain evidence="1 2">CA13</strain>
    </source>
</reference>
<dbReference type="RefSeq" id="WP_146393679.1">
    <property type="nucleotide sequence ID" value="NZ_SJPJ01000001.1"/>
</dbReference>
<organism evidence="1 2">
    <name type="scientific">Novipirellula herctigrandis</name>
    <dbReference type="NCBI Taxonomy" id="2527986"/>
    <lineage>
        <taxon>Bacteria</taxon>
        <taxon>Pseudomonadati</taxon>
        <taxon>Planctomycetota</taxon>
        <taxon>Planctomycetia</taxon>
        <taxon>Pirellulales</taxon>
        <taxon>Pirellulaceae</taxon>
        <taxon>Novipirellula</taxon>
    </lineage>
</organism>
<gene>
    <name evidence="1" type="ORF">CA13_00440</name>
</gene>
<evidence type="ECO:0000313" key="2">
    <source>
        <dbReference type="Proteomes" id="UP000315010"/>
    </source>
</evidence>
<proteinExistence type="predicted"/>
<name>A0A5C5YUI0_9BACT</name>
<dbReference type="EMBL" id="SJPJ01000001">
    <property type="protein sequence ID" value="TWT78648.1"/>
    <property type="molecule type" value="Genomic_DNA"/>
</dbReference>
<dbReference type="OrthoDB" id="272223at2"/>
<comment type="caution">
    <text evidence="1">The sequence shown here is derived from an EMBL/GenBank/DDBJ whole genome shotgun (WGS) entry which is preliminary data.</text>
</comment>
<accession>A0A5C5YUI0</accession>